<feature type="active site" evidence="8">
    <location>
        <position position="402"/>
    </location>
</feature>
<sequence>MSSTKFLSLCFTMLVLLHNCVSAVLDYNAALTKSLLYFEGQRSEILPANQRVKWRDNSGLNDGHDAGIDLVGGYYDAGDNVKFGFPMAFTTTMLAWSVVEFGPWLSRKNELSHALDAIKWGTDYLMKAHTQPNVLYGEVGDGDSDHACWMRPEDMSTPRTTFKINVNHPGSDLAGETSAALAAASIAFKNSNPAYASRLLTHSKQLFNFAYNHQGTYQSSIPVAGGFYPSSGFQDELLWAAAWLYTATGNQTYLADHILSANDGGTRSLFSWDDKYVGAQVLIAKQFINNGSRMGQYKNHAEEFICNCVQKGNNNVKRSPGGLLYWQPWNDLQYTTTAVFASLAYSNSLAEANEVVQCAGGTVTPNDLVTFARSQVDYILGSNSKGMSYMVGLGSNYPKQIHHRGASIPSIKTDHVPVECKQGYAQWYNKNQANPNVLHGAIVGGPDENDQYSDSRSNYIQNEPATVITAPFVGVLARLA</sequence>
<dbReference type="EC" id="3.2.1.4" evidence="9"/>
<dbReference type="PROSITE" id="PS00592">
    <property type="entry name" value="GH9_2"/>
    <property type="match status" value="1"/>
</dbReference>
<organism evidence="11 12">
    <name type="scientific">Kingdonia uniflora</name>
    <dbReference type="NCBI Taxonomy" id="39325"/>
    <lineage>
        <taxon>Eukaryota</taxon>
        <taxon>Viridiplantae</taxon>
        <taxon>Streptophyta</taxon>
        <taxon>Embryophyta</taxon>
        <taxon>Tracheophyta</taxon>
        <taxon>Spermatophyta</taxon>
        <taxon>Magnoliopsida</taxon>
        <taxon>Ranunculales</taxon>
        <taxon>Circaeasteraceae</taxon>
        <taxon>Kingdonia</taxon>
    </lineage>
</organism>
<dbReference type="FunFam" id="1.50.10.10:FF:000020">
    <property type="entry name" value="Endoglucanase"/>
    <property type="match status" value="1"/>
</dbReference>
<evidence type="ECO:0000313" key="12">
    <source>
        <dbReference type="Proteomes" id="UP000541444"/>
    </source>
</evidence>
<keyword evidence="5 8" id="KW-0119">Carbohydrate metabolism</keyword>
<accession>A0A7J7NTB7</accession>
<protein>
    <recommendedName>
        <fullName evidence="9">Endoglucanase</fullName>
        <ecNumber evidence="9">3.2.1.4</ecNumber>
    </recommendedName>
</protein>
<dbReference type="Gene3D" id="1.50.10.10">
    <property type="match status" value="1"/>
</dbReference>
<keyword evidence="3 8" id="KW-0378">Hydrolase</keyword>
<keyword evidence="12" id="KW-1185">Reference proteome</keyword>
<comment type="similarity">
    <text evidence="2 8 9">Belongs to the glycosyl hydrolase 9 (cellulase E) family.</text>
</comment>
<keyword evidence="6 8" id="KW-0326">Glycosidase</keyword>
<dbReference type="GO" id="GO:0030245">
    <property type="term" value="P:cellulose catabolic process"/>
    <property type="evidence" value="ECO:0007669"/>
    <property type="project" value="UniProtKB-KW"/>
</dbReference>
<evidence type="ECO:0000256" key="1">
    <source>
        <dbReference type="ARBA" id="ARBA00000966"/>
    </source>
</evidence>
<feature type="chain" id="PRO_5029940738" description="Endoglucanase" evidence="9">
    <location>
        <begin position="24"/>
        <end position="480"/>
    </location>
</feature>
<evidence type="ECO:0000256" key="4">
    <source>
        <dbReference type="ARBA" id="ARBA00023001"/>
    </source>
</evidence>
<evidence type="ECO:0000256" key="7">
    <source>
        <dbReference type="ARBA" id="ARBA00023326"/>
    </source>
</evidence>
<dbReference type="InterPro" id="IPR012341">
    <property type="entry name" value="6hp_glycosidase-like_sf"/>
</dbReference>
<proteinExistence type="inferred from homology"/>
<evidence type="ECO:0000256" key="2">
    <source>
        <dbReference type="ARBA" id="ARBA00007072"/>
    </source>
</evidence>
<dbReference type="GO" id="GO:0008810">
    <property type="term" value="F:cellulase activity"/>
    <property type="evidence" value="ECO:0007669"/>
    <property type="project" value="UniProtKB-EC"/>
</dbReference>
<keyword evidence="9" id="KW-0732">Signal</keyword>
<comment type="caution">
    <text evidence="11">The sequence shown here is derived from an EMBL/GenBank/DDBJ whole genome shotgun (WGS) entry which is preliminary data.</text>
</comment>
<evidence type="ECO:0000256" key="3">
    <source>
        <dbReference type="ARBA" id="ARBA00022801"/>
    </source>
</evidence>
<comment type="catalytic activity">
    <reaction evidence="1 9">
        <text>Endohydrolysis of (1-&gt;4)-beta-D-glucosidic linkages in cellulose, lichenin and cereal beta-D-glucans.</text>
        <dbReference type="EC" id="3.2.1.4"/>
    </reaction>
</comment>
<keyword evidence="4 9" id="KW-0136">Cellulose degradation</keyword>
<reference evidence="11 12" key="1">
    <citation type="journal article" date="2020" name="IScience">
        <title>Genome Sequencing of the Endangered Kingdonia uniflora (Circaeasteraceae, Ranunculales) Reveals Potential Mechanisms of Evolutionary Specialization.</title>
        <authorList>
            <person name="Sun Y."/>
            <person name="Deng T."/>
            <person name="Zhang A."/>
            <person name="Moore M.J."/>
            <person name="Landis J.B."/>
            <person name="Lin N."/>
            <person name="Zhang H."/>
            <person name="Zhang X."/>
            <person name="Huang J."/>
            <person name="Zhang X."/>
            <person name="Sun H."/>
            <person name="Wang H."/>
        </authorList>
    </citation>
    <scope>NUCLEOTIDE SEQUENCE [LARGE SCALE GENOMIC DNA]</scope>
    <source>
        <strain evidence="11">TB1705</strain>
        <tissue evidence="11">Leaf</tissue>
    </source>
</reference>
<gene>
    <name evidence="11" type="ORF">GIB67_014351</name>
</gene>
<dbReference type="InterPro" id="IPR008928">
    <property type="entry name" value="6-hairpin_glycosidase_sf"/>
</dbReference>
<evidence type="ECO:0000256" key="6">
    <source>
        <dbReference type="ARBA" id="ARBA00023295"/>
    </source>
</evidence>
<evidence type="ECO:0000256" key="5">
    <source>
        <dbReference type="ARBA" id="ARBA00023277"/>
    </source>
</evidence>
<dbReference type="PANTHER" id="PTHR22298">
    <property type="entry name" value="ENDO-1,4-BETA-GLUCANASE"/>
    <property type="match status" value="1"/>
</dbReference>
<evidence type="ECO:0000313" key="11">
    <source>
        <dbReference type="EMBL" id="KAF6170421.1"/>
    </source>
</evidence>
<dbReference type="InterPro" id="IPR001701">
    <property type="entry name" value="Glyco_hydro_9"/>
</dbReference>
<feature type="domain" description="Glycoside hydrolase family 9" evidence="10">
    <location>
        <begin position="27"/>
        <end position="476"/>
    </location>
</feature>
<keyword evidence="7 8" id="KW-0624">Polysaccharide degradation</keyword>
<dbReference type="EMBL" id="JACGCM010000589">
    <property type="protein sequence ID" value="KAF6170421.1"/>
    <property type="molecule type" value="Genomic_DNA"/>
</dbReference>
<feature type="signal peptide" evidence="9">
    <location>
        <begin position="1"/>
        <end position="23"/>
    </location>
</feature>
<evidence type="ECO:0000256" key="9">
    <source>
        <dbReference type="RuleBase" id="RU361166"/>
    </source>
</evidence>
<name>A0A7J7NTB7_9MAGN</name>
<evidence type="ECO:0000256" key="8">
    <source>
        <dbReference type="PROSITE-ProRule" id="PRU10059"/>
    </source>
</evidence>
<dbReference type="Pfam" id="PF00759">
    <property type="entry name" value="Glyco_hydro_9"/>
    <property type="match status" value="1"/>
</dbReference>
<dbReference type="OrthoDB" id="10257085at2759"/>
<dbReference type="InterPro" id="IPR018221">
    <property type="entry name" value="Glyco_hydro_9_His_AS"/>
</dbReference>
<dbReference type="AlphaFoldDB" id="A0A7J7NTB7"/>
<dbReference type="Proteomes" id="UP000541444">
    <property type="component" value="Unassembled WGS sequence"/>
</dbReference>
<evidence type="ECO:0000259" key="10">
    <source>
        <dbReference type="Pfam" id="PF00759"/>
    </source>
</evidence>
<dbReference type="SUPFAM" id="SSF48208">
    <property type="entry name" value="Six-hairpin glycosidases"/>
    <property type="match status" value="1"/>
</dbReference>